<evidence type="ECO:0000313" key="1">
    <source>
        <dbReference type="EMBL" id="MBK1865161.1"/>
    </source>
</evidence>
<accession>A0ACC5QY76</accession>
<gene>
    <name evidence="1" type="ORF">JHL16_02260</name>
</gene>
<name>A0ACC5QY76_9HYPH</name>
<dbReference type="Proteomes" id="UP000616151">
    <property type="component" value="Unassembled WGS sequence"/>
</dbReference>
<sequence length="84" mass="8495">MKTLTIVAALVLISAGQALAGSGAQSTAKTSQGVTPQAAQSYVASYNVVEAKVAEGVKFQNTGKAKGVSQQPGKMIFKALPSRG</sequence>
<dbReference type="EMBL" id="JAENHL010000004">
    <property type="protein sequence ID" value="MBK1865161.1"/>
    <property type="molecule type" value="Genomic_DNA"/>
</dbReference>
<keyword evidence="2" id="KW-1185">Reference proteome</keyword>
<protein>
    <submittedName>
        <fullName evidence="1">Uncharacterized protein</fullName>
    </submittedName>
</protein>
<evidence type="ECO:0000313" key="2">
    <source>
        <dbReference type="Proteomes" id="UP000616151"/>
    </source>
</evidence>
<reference evidence="1" key="1">
    <citation type="submission" date="2021-01" db="EMBL/GenBank/DDBJ databases">
        <authorList>
            <person name="Sun Q."/>
        </authorList>
    </citation>
    <scope>NUCLEOTIDE SEQUENCE</scope>
    <source>
        <strain evidence="1">YIM B02566</strain>
    </source>
</reference>
<organism evidence="1 2">
    <name type="scientific">Taklimakanibacter albus</name>
    <dbReference type="NCBI Taxonomy" id="2800327"/>
    <lineage>
        <taxon>Bacteria</taxon>
        <taxon>Pseudomonadati</taxon>
        <taxon>Pseudomonadota</taxon>
        <taxon>Alphaproteobacteria</taxon>
        <taxon>Hyphomicrobiales</taxon>
        <taxon>Aestuariivirgaceae</taxon>
        <taxon>Taklimakanibacter</taxon>
    </lineage>
</organism>
<comment type="caution">
    <text evidence="1">The sequence shown here is derived from an EMBL/GenBank/DDBJ whole genome shotgun (WGS) entry which is preliminary data.</text>
</comment>
<proteinExistence type="predicted"/>